<accession>A0A183DE71</accession>
<dbReference type="PANTHER" id="PTHR37962">
    <property type="entry name" value="MALE STERILE (3) 76CA"/>
    <property type="match status" value="1"/>
</dbReference>
<name>A0A183DE71_9BILA</name>
<dbReference type="WBParaSite" id="GPUH_0000702101-mRNA-1">
    <property type="protein sequence ID" value="GPUH_0000702101-mRNA-1"/>
    <property type="gene ID" value="GPUH_0000702101"/>
</dbReference>
<organism evidence="3">
    <name type="scientific">Gongylonema pulchrum</name>
    <dbReference type="NCBI Taxonomy" id="637853"/>
    <lineage>
        <taxon>Eukaryota</taxon>
        <taxon>Metazoa</taxon>
        <taxon>Ecdysozoa</taxon>
        <taxon>Nematoda</taxon>
        <taxon>Chromadorea</taxon>
        <taxon>Rhabditida</taxon>
        <taxon>Spirurina</taxon>
        <taxon>Spiruromorpha</taxon>
        <taxon>Spiruroidea</taxon>
        <taxon>Gongylonematidae</taxon>
        <taxon>Gongylonema</taxon>
    </lineage>
</organism>
<evidence type="ECO:0000313" key="3">
    <source>
        <dbReference type="WBParaSite" id="GPUH_0000702101-mRNA-1"/>
    </source>
</evidence>
<dbReference type="EMBL" id="UYRT01017435">
    <property type="protein sequence ID" value="VDK56902.1"/>
    <property type="molecule type" value="Genomic_DNA"/>
</dbReference>
<gene>
    <name evidence="1" type="ORF">GPUH_LOCUS7012</name>
</gene>
<protein>
    <submittedName>
        <fullName evidence="1 3">Uncharacterized protein</fullName>
    </submittedName>
</protein>
<dbReference type="AlphaFoldDB" id="A0A183DE71"/>
<keyword evidence="2" id="KW-1185">Reference proteome</keyword>
<proteinExistence type="predicted"/>
<reference evidence="1 2" key="2">
    <citation type="submission" date="2018-11" db="EMBL/GenBank/DDBJ databases">
        <authorList>
            <consortium name="Pathogen Informatics"/>
        </authorList>
    </citation>
    <scope>NUCLEOTIDE SEQUENCE [LARGE SCALE GENOMIC DNA]</scope>
</reference>
<evidence type="ECO:0000313" key="2">
    <source>
        <dbReference type="Proteomes" id="UP000271098"/>
    </source>
</evidence>
<reference evidence="3" key="1">
    <citation type="submission" date="2016-06" db="UniProtKB">
        <authorList>
            <consortium name="WormBaseParasite"/>
        </authorList>
    </citation>
    <scope>IDENTIFICATION</scope>
</reference>
<dbReference type="OrthoDB" id="5797993at2759"/>
<dbReference type="PANTHER" id="PTHR37962:SF2">
    <property type="entry name" value="MALE STERILE (3) 76CA"/>
    <property type="match status" value="1"/>
</dbReference>
<sequence>MPTEISQSRLAGRHKPSNACTIIVVKLAEFIYREGIVLKPPPVQPVNPAKPANNFTSRLRITKWPTKIFCESDKNETRLVRNKLQVVQSGLQLHELFAIFSNNSFSQLIAPQLLNAFVNAIIEGNEIHEQQMARRHPFIASSDRHAETFTIPQVSRNRER</sequence>
<evidence type="ECO:0000313" key="1">
    <source>
        <dbReference type="EMBL" id="VDK56902.1"/>
    </source>
</evidence>
<dbReference type="Proteomes" id="UP000271098">
    <property type="component" value="Unassembled WGS sequence"/>
</dbReference>